<name>A0A2P6M7J6_9GAMM</name>
<proteinExistence type="predicted"/>
<feature type="transmembrane region" description="Helical" evidence="1">
    <location>
        <begin position="394"/>
        <end position="417"/>
    </location>
</feature>
<dbReference type="Pfam" id="PF14402">
    <property type="entry name" value="7TM_transglut"/>
    <property type="match status" value="1"/>
</dbReference>
<gene>
    <name evidence="4" type="ORF">C6N40_10185</name>
</gene>
<organism evidence="4 5">
    <name type="scientific">Arenimonas caeni</name>
    <dbReference type="NCBI Taxonomy" id="2058085"/>
    <lineage>
        <taxon>Bacteria</taxon>
        <taxon>Pseudomonadati</taxon>
        <taxon>Pseudomonadota</taxon>
        <taxon>Gammaproteobacteria</taxon>
        <taxon>Lysobacterales</taxon>
        <taxon>Lysobacteraceae</taxon>
        <taxon>Arenimonas</taxon>
    </lineage>
</organism>
<reference evidence="4 5" key="1">
    <citation type="submission" date="2018-03" db="EMBL/GenBank/DDBJ databases">
        <title>Arenimonas caeni sp. nov., isolated from activated sludge.</title>
        <authorList>
            <person name="Liu H."/>
        </authorList>
    </citation>
    <scope>NUCLEOTIDE SEQUENCE [LARGE SCALE GENOMIC DNA]</scope>
    <source>
        <strain evidence="5">z29</strain>
    </source>
</reference>
<keyword evidence="5" id="KW-1185">Reference proteome</keyword>
<dbReference type="AlphaFoldDB" id="A0A2P6M7J6"/>
<dbReference type="Proteomes" id="UP000241736">
    <property type="component" value="Unassembled WGS sequence"/>
</dbReference>
<evidence type="ECO:0000259" key="3">
    <source>
        <dbReference type="Pfam" id="PF14402"/>
    </source>
</evidence>
<keyword evidence="1" id="KW-0472">Membrane</keyword>
<feature type="transmembrane region" description="Helical" evidence="1">
    <location>
        <begin position="42"/>
        <end position="60"/>
    </location>
</feature>
<accession>A0A2P6M7J6</accession>
<sequence>MRRRWRPWHSRAPDGGVTLARAAPAARRQLRHRTGNPMSKRHLYLLALAIIAVAFSAMYYKWKVLEFPLQPDTQVRVWTVQAHIEFQPRRSANAVTLQLPDKTPGWTVLNERFVARNYSKNEIPHAEGREVQWANRRAVGEQDLYYRATVVRSDERQRAMPDFEPVIPSPPELEEPYATAADALLQQVREGSVNNVTYTRELLRRLGEQNPSEEVTLLAERYGSDESARAAFAVQLLARRSIPARVIHGLRLTDEPREGEGVLQPWLMVHDGLAWNIIDPRTTAEGLPADVMVWSASERPVLVLEDGTQATLGFTIGRNLADAMATVERRLEVKDANLVHYSLLSLPLQAQDTYRILLMVPIGAFIMLLLRNLVGVKTYGTFMPVLIALAFRETALVAGIILFVVVVGFGLLVRFYLERLRLLLVPRLTAILILVVLLMAAVSVLSNRLGLEVGLSVALFPMVIMAMTIERMSVAWDERGAGTAIREGVGTLVVAALAYVVMTWPALEHLVFVYPETLLVLFALALLLGRYSGYRLNELLRFRALAREPDPIVPPPAARTADDVAKA</sequence>
<dbReference type="OrthoDB" id="253840at2"/>
<dbReference type="InterPro" id="IPR025838">
    <property type="entry name" value="Transglut_i_TM"/>
</dbReference>
<evidence type="ECO:0000313" key="4">
    <source>
        <dbReference type="EMBL" id="PRH81950.1"/>
    </source>
</evidence>
<feature type="transmembrane region" description="Helical" evidence="1">
    <location>
        <begin position="356"/>
        <end position="374"/>
    </location>
</feature>
<dbReference type="Pfam" id="PF14400">
    <property type="entry name" value="Transglut_i_TM"/>
    <property type="match status" value="1"/>
</dbReference>
<evidence type="ECO:0000259" key="2">
    <source>
        <dbReference type="Pfam" id="PF14400"/>
    </source>
</evidence>
<dbReference type="InterPro" id="IPR025840">
    <property type="entry name" value="7TM_transglut"/>
</dbReference>
<comment type="caution">
    <text evidence="4">The sequence shown here is derived from an EMBL/GenBank/DDBJ whole genome shotgun (WGS) entry which is preliminary data.</text>
</comment>
<feature type="domain" description="7 transmembrane helices usually fused to an inactive transglutaminase" evidence="3">
    <location>
        <begin position="300"/>
        <end position="545"/>
    </location>
</feature>
<feature type="domain" description="Inactive transglutaminase fused to 7 transmembrane helices" evidence="2">
    <location>
        <begin position="60"/>
        <end position="221"/>
    </location>
</feature>
<evidence type="ECO:0000313" key="5">
    <source>
        <dbReference type="Proteomes" id="UP000241736"/>
    </source>
</evidence>
<feature type="transmembrane region" description="Helical" evidence="1">
    <location>
        <begin position="424"/>
        <end position="445"/>
    </location>
</feature>
<keyword evidence="1" id="KW-0812">Transmembrane</keyword>
<keyword evidence="1" id="KW-1133">Transmembrane helix</keyword>
<dbReference type="EMBL" id="PVLF01000015">
    <property type="protein sequence ID" value="PRH81950.1"/>
    <property type="molecule type" value="Genomic_DNA"/>
</dbReference>
<feature type="transmembrane region" description="Helical" evidence="1">
    <location>
        <begin position="513"/>
        <end position="533"/>
    </location>
</feature>
<feature type="transmembrane region" description="Helical" evidence="1">
    <location>
        <begin position="451"/>
        <end position="469"/>
    </location>
</feature>
<evidence type="ECO:0000256" key="1">
    <source>
        <dbReference type="SAM" id="Phobius"/>
    </source>
</evidence>
<feature type="transmembrane region" description="Helical" evidence="1">
    <location>
        <begin position="489"/>
        <end position="507"/>
    </location>
</feature>
<evidence type="ECO:0008006" key="6">
    <source>
        <dbReference type="Google" id="ProtNLM"/>
    </source>
</evidence>
<protein>
    <recommendedName>
        <fullName evidence="6">Gonadoliberin III</fullName>
    </recommendedName>
</protein>